<dbReference type="InterPro" id="IPR028978">
    <property type="entry name" value="Chorismate_lyase_/UTRA_dom_sf"/>
</dbReference>
<dbReference type="InterPro" id="IPR000524">
    <property type="entry name" value="Tscrpt_reg_HTH_GntR"/>
</dbReference>
<evidence type="ECO:0000256" key="3">
    <source>
        <dbReference type="ARBA" id="ARBA00023163"/>
    </source>
</evidence>
<dbReference type="Gene3D" id="1.10.10.10">
    <property type="entry name" value="Winged helix-like DNA-binding domain superfamily/Winged helix DNA-binding domain"/>
    <property type="match status" value="1"/>
</dbReference>
<dbReference type="CDD" id="cd07377">
    <property type="entry name" value="WHTH_GntR"/>
    <property type="match status" value="1"/>
</dbReference>
<dbReference type="PANTHER" id="PTHR44846">
    <property type="entry name" value="MANNOSYL-D-GLYCERATE TRANSPORT/METABOLISM SYSTEM REPRESSOR MNGR-RELATED"/>
    <property type="match status" value="1"/>
</dbReference>
<comment type="caution">
    <text evidence="5">The sequence shown here is derived from an EMBL/GenBank/DDBJ whole genome shotgun (WGS) entry which is preliminary data.</text>
</comment>
<reference evidence="5 6" key="1">
    <citation type="submission" date="2014-11" db="EMBL/GenBank/DDBJ databases">
        <title>Draft Genome Sequences of Nine Bacillus subtilis Strains that Form Spores with High Heat-Resistance.</title>
        <authorList>
            <person name="Krawcyk A.O."/>
            <person name="Berendsen E.M."/>
            <person name="de Jong A."/>
            <person name="Holsappel S."/>
            <person name="Eijlander R.T."/>
            <person name="Wells-Bennik M."/>
            <person name="Kuipers O.P."/>
        </authorList>
    </citation>
    <scope>NUCLEOTIDE SEQUENCE [LARGE SCALE GENOMIC DNA]</scope>
    <source>
        <strain evidence="5 6">B4067</strain>
    </source>
</reference>
<protein>
    <recommendedName>
        <fullName evidence="4">HTH gntR-type domain-containing protein</fullName>
    </recommendedName>
</protein>
<feature type="domain" description="HTH gntR-type" evidence="4">
    <location>
        <begin position="15"/>
        <end position="83"/>
    </location>
</feature>
<dbReference type="InterPro" id="IPR050679">
    <property type="entry name" value="Bact_HTH_transcr_reg"/>
</dbReference>
<accession>A0ABD3ZXQ2</accession>
<dbReference type="Proteomes" id="UP000031970">
    <property type="component" value="Unassembled WGS sequence"/>
</dbReference>
<keyword evidence="1" id="KW-0805">Transcription regulation</keyword>
<keyword evidence="3" id="KW-0804">Transcription</keyword>
<name>A0ABD3ZXQ2_BACIU</name>
<dbReference type="RefSeq" id="WP_041053613.1">
    <property type="nucleotide sequence ID" value="NZ_JSXS01000018.1"/>
</dbReference>
<dbReference type="SMART" id="SM00345">
    <property type="entry name" value="HTH_GNTR"/>
    <property type="match status" value="1"/>
</dbReference>
<dbReference type="SMART" id="SM00866">
    <property type="entry name" value="UTRA"/>
    <property type="match status" value="1"/>
</dbReference>
<dbReference type="SUPFAM" id="SSF46785">
    <property type="entry name" value="Winged helix' DNA-binding domain"/>
    <property type="match status" value="1"/>
</dbReference>
<dbReference type="Pfam" id="PF07702">
    <property type="entry name" value="UTRA"/>
    <property type="match status" value="1"/>
</dbReference>
<dbReference type="InterPro" id="IPR036388">
    <property type="entry name" value="WH-like_DNA-bd_sf"/>
</dbReference>
<organism evidence="5 6">
    <name type="scientific">Bacillus subtilis subsp. subtilis</name>
    <dbReference type="NCBI Taxonomy" id="135461"/>
    <lineage>
        <taxon>Bacteria</taxon>
        <taxon>Bacillati</taxon>
        <taxon>Bacillota</taxon>
        <taxon>Bacilli</taxon>
        <taxon>Bacillales</taxon>
        <taxon>Bacillaceae</taxon>
        <taxon>Bacillus</taxon>
    </lineage>
</organism>
<evidence type="ECO:0000256" key="1">
    <source>
        <dbReference type="ARBA" id="ARBA00023015"/>
    </source>
</evidence>
<dbReference type="Gene3D" id="3.40.1410.10">
    <property type="entry name" value="Chorismate lyase-like"/>
    <property type="match status" value="1"/>
</dbReference>
<evidence type="ECO:0000259" key="4">
    <source>
        <dbReference type="PROSITE" id="PS50949"/>
    </source>
</evidence>
<gene>
    <name evidence="5" type="ORF">B4067_4710</name>
</gene>
<dbReference type="PROSITE" id="PS50949">
    <property type="entry name" value="HTH_GNTR"/>
    <property type="match status" value="1"/>
</dbReference>
<dbReference type="AlphaFoldDB" id="A0ABD3ZXQ2"/>
<dbReference type="Pfam" id="PF00392">
    <property type="entry name" value="GntR"/>
    <property type="match status" value="1"/>
</dbReference>
<evidence type="ECO:0000256" key="2">
    <source>
        <dbReference type="ARBA" id="ARBA00023125"/>
    </source>
</evidence>
<dbReference type="GO" id="GO:0003677">
    <property type="term" value="F:DNA binding"/>
    <property type="evidence" value="ECO:0007669"/>
    <property type="project" value="UniProtKB-KW"/>
</dbReference>
<sequence>MEYKNSTNLERESPIPMYLQLSNQIAEQIISGELKSGCKISSVNELVKLYEVSRVTVTLAIEDLVKKGFIISKQGKGSYVRTNQQTEHLSTLRSFSELSNQDLDFQEVISFEHITVPTHLNMIFPLEKKLLKIGRLHSREGSPIIYVNIYLSQEIDINVCIEDVQTFSMYEILEKNDIHVCEAEQEIGALPAEGLITEVLQIEDGYPILINKRKSYDKRNRIVLYSEFYYKYEVYSFVAKLQRTHAQMLLGLGS</sequence>
<dbReference type="PANTHER" id="PTHR44846:SF17">
    <property type="entry name" value="GNTR-FAMILY TRANSCRIPTIONAL REGULATOR"/>
    <property type="match status" value="1"/>
</dbReference>
<dbReference type="InterPro" id="IPR011663">
    <property type="entry name" value="UTRA"/>
</dbReference>
<dbReference type="SUPFAM" id="SSF64288">
    <property type="entry name" value="Chorismate lyase-like"/>
    <property type="match status" value="1"/>
</dbReference>
<proteinExistence type="predicted"/>
<dbReference type="EMBL" id="JSXS01000018">
    <property type="protein sequence ID" value="KIL32857.1"/>
    <property type="molecule type" value="Genomic_DNA"/>
</dbReference>
<evidence type="ECO:0000313" key="6">
    <source>
        <dbReference type="Proteomes" id="UP000031970"/>
    </source>
</evidence>
<keyword evidence="2" id="KW-0238">DNA-binding</keyword>
<dbReference type="InterPro" id="IPR036390">
    <property type="entry name" value="WH_DNA-bd_sf"/>
</dbReference>
<evidence type="ECO:0000313" key="5">
    <source>
        <dbReference type="EMBL" id="KIL32857.1"/>
    </source>
</evidence>